<gene>
    <name evidence="9" type="ORF">HJG59_002365</name>
</gene>
<keyword evidence="2" id="KW-0132">Cell division</keyword>
<dbReference type="InParanoid" id="A0A7J8J4P6"/>
<dbReference type="CDD" id="cd20508">
    <property type="entry name" value="CYCLIN_CCNB3_rpt1"/>
    <property type="match status" value="1"/>
</dbReference>
<feature type="region of interest" description="Disordered" evidence="6">
    <location>
        <begin position="1"/>
        <end position="76"/>
    </location>
</feature>
<feature type="domain" description="Cyclin C-terminal" evidence="8">
    <location>
        <begin position="1248"/>
        <end position="1365"/>
    </location>
</feature>
<name>A0A7J8J4P6_MOLMO</name>
<sequence>MPLPLPLRSSKHETKKSQSSKIVPNDHGQFEKRGENYQAKVSPSSPQGPLKKRSALEDLTNASQSQPAQPKKEANKEFVKDISKKINRNTPALGLAKNNEMDIKKYELEPSSVAVTTMVLTFVEKPLSVNISTISKTPTTEEASLLKTPLVLKKKPNTGDTIFTKRSLSLKKHRHWNKVFEEPLSLLEETESDLEFVSEPVTFGNQHKTEKAAFAKKTLSFTKLCTCQGKQSCCGKDLTSLDINVDKESFMEPENFRKKPETEEATSTKKLLTLNKCTTQENMFHRKKPLILRKATSGARLRNKEPFSFEKKPITEEFFFQEPSLLQEKHTTQGKVSISKKPLDLQKIPTEEESLLKEPLAFKKKRTIEEATPTEVLVFVKKRRSTADRISCLKKPLVLQTISEEKSLIKELLSFKKKPTTEEEFLFKESSVLPEKHTTQGEVSILNKPLALQKTPTEERSLLKEPLAFKKKRTIEEATPNKELVFVKKKHTTEDKISCLKKPLVLQTVSEEKSLIKEPLSFKKKPTTEEEFLFKESSVLPEKHTTQGEVSILNKPLALQKTPTEEESLSKEPLVFKKCTSEEATPTKELVFVKKKCATEDKISCLKKPLELQTISEEKSLIKESLSFKKKPTTEEEFLFKESSVLPEKHTTQGEVALVKKPWTLQENIHSKDEFLMEPVSFREKHTTNEAVSSKEPLSLQKKRYTTQITMSICQEMLDLKNMIGKDKYSFVMEPVTFRKKSSTEEAILTKTLLSLKKKQVTQGEMFLLKTPLVIEKTTSEEESLFKKVLPFGKKTATDKDILCQDPSVLKEEHSTLKEVSHSGKPLALQEKTTTEEESYIKEPLEEQPTTEEEFLFQEQFSLHVKPTNKDESIFWKALNMQNKTEIKEDPLKKLLTSQEKSTTEEGSLLKKPLVLKKKVSTEATTSVENQLSLEKSTAQGEMFLLKKQLSLQENITSMEDFLIKQPLALQQKPSIEKESISEELAFQGKLTINEAFHFKMSSLNEKPTTGQELSFEKPLALQDNSTQKKDTFLKDFSILQLETSSHVFNTAPESRTSMSSSGTMSSVRKFNTTKKSSACKSSSNKLFSSWGKRSHKEVTILEEIDESHYDPYFNLVYAKDIFRYMKEREEKFILRNYMKNQTDISSDMRAILVNWLVEVQITFELNHETLYLAVKLVDHYLMKKICKKEKLQLLGSTAFLIAAKFEESYPPGVDDFLYLCNDAYQRDEMLAMEISILQTLKFDINIPVAYHFLRRYSVCVRVNMNAVILSRFICELTLQEYDYIQERASKLAAGSFLLALHMKKLGCLAPTLEYYSGYTTSDLYPLVKKLNMLLSLRSCDDRLKSVRSKYSHQLFFEVTKTPPLDMLKLEEILNSC</sequence>
<keyword evidence="10" id="KW-1185">Reference proteome</keyword>
<keyword evidence="3 5" id="KW-0195">Cyclin</keyword>
<keyword evidence="4" id="KW-0131">Cell cycle</keyword>
<feature type="domain" description="Cyclin-like" evidence="7">
    <location>
        <begin position="1155"/>
        <end position="1239"/>
    </location>
</feature>
<dbReference type="FunCoup" id="A0A7J8J4P6">
    <property type="interactions" value="18"/>
</dbReference>
<evidence type="ECO:0000313" key="10">
    <source>
        <dbReference type="Proteomes" id="UP000550707"/>
    </source>
</evidence>
<evidence type="ECO:0000256" key="3">
    <source>
        <dbReference type="ARBA" id="ARBA00023127"/>
    </source>
</evidence>
<dbReference type="GO" id="GO:0051301">
    <property type="term" value="P:cell division"/>
    <property type="evidence" value="ECO:0007669"/>
    <property type="project" value="UniProtKB-KW"/>
</dbReference>
<dbReference type="OrthoDB" id="5590282at2759"/>
<reference evidence="9 10" key="1">
    <citation type="journal article" date="2020" name="Nature">
        <title>Six reference-quality genomes reveal evolution of bat adaptations.</title>
        <authorList>
            <person name="Jebb D."/>
            <person name="Huang Z."/>
            <person name="Pippel M."/>
            <person name="Hughes G.M."/>
            <person name="Lavrichenko K."/>
            <person name="Devanna P."/>
            <person name="Winkler S."/>
            <person name="Jermiin L.S."/>
            <person name="Skirmuntt E.C."/>
            <person name="Katzourakis A."/>
            <person name="Burkitt-Gray L."/>
            <person name="Ray D.A."/>
            <person name="Sullivan K.A.M."/>
            <person name="Roscito J.G."/>
            <person name="Kirilenko B.M."/>
            <person name="Davalos L.M."/>
            <person name="Corthals A.P."/>
            <person name="Power M.L."/>
            <person name="Jones G."/>
            <person name="Ransome R.D."/>
            <person name="Dechmann D.K.N."/>
            <person name="Locatelli A.G."/>
            <person name="Puechmaille S.J."/>
            <person name="Fedrigo O."/>
            <person name="Jarvis E.D."/>
            <person name="Hiller M."/>
            <person name="Vernes S.C."/>
            <person name="Myers E.W."/>
            <person name="Teeling E.C."/>
        </authorList>
    </citation>
    <scope>NUCLEOTIDE SEQUENCE [LARGE SCALE GENOMIC DNA]</scope>
    <source>
        <strain evidence="9">MMolMol1</strain>
        <tissue evidence="9">Muscle</tissue>
    </source>
</reference>
<dbReference type="PANTHER" id="PTHR10177">
    <property type="entry name" value="CYCLINS"/>
    <property type="match status" value="1"/>
</dbReference>
<dbReference type="PROSITE" id="PS00292">
    <property type="entry name" value="CYCLINS"/>
    <property type="match status" value="1"/>
</dbReference>
<accession>A0A7J8J4P6</accession>
<dbReference type="SMART" id="SM01332">
    <property type="entry name" value="Cyclin_C"/>
    <property type="match status" value="1"/>
</dbReference>
<evidence type="ECO:0000256" key="5">
    <source>
        <dbReference type="RuleBase" id="RU000383"/>
    </source>
</evidence>
<evidence type="ECO:0000256" key="2">
    <source>
        <dbReference type="ARBA" id="ARBA00022618"/>
    </source>
</evidence>
<protein>
    <submittedName>
        <fullName evidence="9">Cyclin B3</fullName>
    </submittedName>
</protein>
<evidence type="ECO:0000259" key="7">
    <source>
        <dbReference type="SMART" id="SM00385"/>
    </source>
</evidence>
<evidence type="ECO:0000256" key="6">
    <source>
        <dbReference type="SAM" id="MobiDB-lite"/>
    </source>
</evidence>
<dbReference type="InterPro" id="IPR039361">
    <property type="entry name" value="Cyclin"/>
</dbReference>
<dbReference type="Pfam" id="PF02984">
    <property type="entry name" value="Cyclin_C"/>
    <property type="match status" value="1"/>
</dbReference>
<dbReference type="InterPro" id="IPR036915">
    <property type="entry name" value="Cyclin-like_sf"/>
</dbReference>
<comment type="caution">
    <text evidence="9">The sequence shown here is derived from an EMBL/GenBank/DDBJ whole genome shotgun (WGS) entry which is preliminary data.</text>
</comment>
<feature type="domain" description="Cyclin-like" evidence="7">
    <location>
        <begin position="1252"/>
        <end position="1333"/>
    </location>
</feature>
<dbReference type="SUPFAM" id="SSF47954">
    <property type="entry name" value="Cyclin-like"/>
    <property type="match status" value="2"/>
</dbReference>
<evidence type="ECO:0000256" key="4">
    <source>
        <dbReference type="ARBA" id="ARBA00023306"/>
    </source>
</evidence>
<dbReference type="InterPro" id="IPR048258">
    <property type="entry name" value="Cyclins_cyclin-box"/>
</dbReference>
<dbReference type="EMBL" id="JACASF010000002">
    <property type="protein sequence ID" value="KAF6491854.1"/>
    <property type="molecule type" value="Genomic_DNA"/>
</dbReference>
<dbReference type="InterPro" id="IPR004367">
    <property type="entry name" value="Cyclin_C-dom"/>
</dbReference>
<dbReference type="InterPro" id="IPR013763">
    <property type="entry name" value="Cyclin-like_dom"/>
</dbReference>
<comment type="similarity">
    <text evidence="1">Belongs to the cyclin family. Cyclin AB subfamily.</text>
</comment>
<dbReference type="Gene3D" id="1.10.472.10">
    <property type="entry name" value="Cyclin-like"/>
    <property type="match status" value="2"/>
</dbReference>
<evidence type="ECO:0000259" key="8">
    <source>
        <dbReference type="SMART" id="SM01332"/>
    </source>
</evidence>
<dbReference type="InterPro" id="IPR006671">
    <property type="entry name" value="Cyclin_N"/>
</dbReference>
<evidence type="ECO:0000256" key="1">
    <source>
        <dbReference type="ARBA" id="ARBA00006955"/>
    </source>
</evidence>
<dbReference type="SMART" id="SM00385">
    <property type="entry name" value="CYCLIN"/>
    <property type="match status" value="2"/>
</dbReference>
<evidence type="ECO:0000313" key="9">
    <source>
        <dbReference type="EMBL" id="KAF6491854.1"/>
    </source>
</evidence>
<dbReference type="Proteomes" id="UP000550707">
    <property type="component" value="Unassembled WGS sequence"/>
</dbReference>
<dbReference type="Pfam" id="PF00134">
    <property type="entry name" value="Cyclin_N"/>
    <property type="match status" value="1"/>
</dbReference>
<dbReference type="FunFam" id="1.10.472.10:FF:000001">
    <property type="entry name" value="G2/mitotic-specific cyclin"/>
    <property type="match status" value="1"/>
</dbReference>
<organism evidence="9 10">
    <name type="scientific">Molossus molossus</name>
    <name type="common">Pallas' mastiff bat</name>
    <name type="synonym">Vespertilio molossus</name>
    <dbReference type="NCBI Taxonomy" id="27622"/>
    <lineage>
        <taxon>Eukaryota</taxon>
        <taxon>Metazoa</taxon>
        <taxon>Chordata</taxon>
        <taxon>Craniata</taxon>
        <taxon>Vertebrata</taxon>
        <taxon>Euteleostomi</taxon>
        <taxon>Mammalia</taxon>
        <taxon>Eutheria</taxon>
        <taxon>Laurasiatheria</taxon>
        <taxon>Chiroptera</taxon>
        <taxon>Yangochiroptera</taxon>
        <taxon>Molossidae</taxon>
        <taxon>Molossus</taxon>
    </lineage>
</organism>
<proteinExistence type="inferred from homology"/>